<evidence type="ECO:0000256" key="8">
    <source>
        <dbReference type="ARBA" id="ARBA00038435"/>
    </source>
</evidence>
<dbReference type="Pfam" id="PF03553">
    <property type="entry name" value="Na_H_antiporter"/>
    <property type="match status" value="1"/>
</dbReference>
<organism evidence="11">
    <name type="scientific">Jonesiaceae bacterium BS-20</name>
    <dbReference type="NCBI Taxonomy" id="3120821"/>
    <lineage>
        <taxon>Bacteria</taxon>
        <taxon>Bacillati</taxon>
        <taxon>Actinomycetota</taxon>
        <taxon>Actinomycetes</taxon>
        <taxon>Micrococcales</taxon>
        <taxon>Jonesiaceae</taxon>
    </lineage>
</organism>
<dbReference type="NCBIfam" id="TIGR00931">
    <property type="entry name" value="antiport_nhaC"/>
    <property type="match status" value="1"/>
</dbReference>
<evidence type="ECO:0000256" key="3">
    <source>
        <dbReference type="ARBA" id="ARBA00022449"/>
    </source>
</evidence>
<feature type="transmembrane region" description="Helical" evidence="9">
    <location>
        <begin position="12"/>
        <end position="30"/>
    </location>
</feature>
<keyword evidence="2" id="KW-0813">Transport</keyword>
<dbReference type="EMBL" id="CP146203">
    <property type="protein sequence ID" value="XBH21535.1"/>
    <property type="molecule type" value="Genomic_DNA"/>
</dbReference>
<evidence type="ECO:0000259" key="10">
    <source>
        <dbReference type="Pfam" id="PF03553"/>
    </source>
</evidence>
<dbReference type="InterPro" id="IPR052180">
    <property type="entry name" value="NhaC_Na-H+_Antiporter"/>
</dbReference>
<feature type="transmembrane region" description="Helical" evidence="9">
    <location>
        <begin position="107"/>
        <end position="129"/>
    </location>
</feature>
<feature type="transmembrane region" description="Helical" evidence="9">
    <location>
        <begin position="363"/>
        <end position="389"/>
    </location>
</feature>
<accession>A0AAU7DV16</accession>
<proteinExistence type="inferred from homology"/>
<keyword evidence="5 9" id="KW-0812">Transmembrane</keyword>
<feature type="transmembrane region" description="Helical" evidence="9">
    <location>
        <begin position="36"/>
        <end position="53"/>
    </location>
</feature>
<evidence type="ECO:0000256" key="9">
    <source>
        <dbReference type="SAM" id="Phobius"/>
    </source>
</evidence>
<feature type="domain" description="Na+/H+ antiporter NhaC-like C-terminal" evidence="10">
    <location>
        <begin position="160"/>
        <end position="463"/>
    </location>
</feature>
<gene>
    <name evidence="11" type="primary">nhaC</name>
    <name evidence="11" type="ORF">V5R04_15195</name>
</gene>
<keyword evidence="7 9" id="KW-0472">Membrane</keyword>
<feature type="transmembrane region" description="Helical" evidence="9">
    <location>
        <begin position="260"/>
        <end position="283"/>
    </location>
</feature>
<comment type="similarity">
    <text evidence="8">Belongs to the NhaC Na(+)/H(+) (TC 2.A.35) antiporter family.</text>
</comment>
<evidence type="ECO:0000256" key="6">
    <source>
        <dbReference type="ARBA" id="ARBA00022989"/>
    </source>
</evidence>
<dbReference type="PANTHER" id="PTHR33451:SF3">
    <property type="entry name" value="MALATE-2H(+)_NA(+)-LACTATE ANTIPORTER"/>
    <property type="match status" value="1"/>
</dbReference>
<dbReference type="PANTHER" id="PTHR33451">
    <property type="entry name" value="MALATE-2H(+)/NA(+)-LACTATE ANTIPORTER"/>
    <property type="match status" value="1"/>
</dbReference>
<dbReference type="InterPro" id="IPR018461">
    <property type="entry name" value="Na/H_Antiport_NhaC-like_C"/>
</dbReference>
<feature type="transmembrane region" description="Helical" evidence="9">
    <location>
        <begin position="322"/>
        <end position="343"/>
    </location>
</feature>
<feature type="transmembrane region" description="Helical" evidence="9">
    <location>
        <begin position="74"/>
        <end position="101"/>
    </location>
</feature>
<evidence type="ECO:0000313" key="11">
    <source>
        <dbReference type="EMBL" id="XBH21535.1"/>
    </source>
</evidence>
<reference evidence="11" key="1">
    <citation type="submission" date="2024-02" db="EMBL/GenBank/DDBJ databases">
        <title>Tomenella chthoni gen. nov. sp. nov., a member of the family Jonesiaceae isolated from bat guano.</title>
        <authorList>
            <person name="Miller S.L."/>
            <person name="King J."/>
            <person name="Sankaranarayanan K."/>
            <person name="Lawson P.A."/>
        </authorList>
    </citation>
    <scope>NUCLEOTIDE SEQUENCE</scope>
    <source>
        <strain evidence="11">BS-20</strain>
    </source>
</reference>
<evidence type="ECO:0000256" key="5">
    <source>
        <dbReference type="ARBA" id="ARBA00022692"/>
    </source>
</evidence>
<keyword evidence="6 9" id="KW-1133">Transmembrane helix</keyword>
<evidence type="ECO:0000256" key="2">
    <source>
        <dbReference type="ARBA" id="ARBA00022448"/>
    </source>
</evidence>
<comment type="subcellular location">
    <subcellularLocation>
        <location evidence="1">Cell membrane</location>
        <topology evidence="1">Multi-pass membrane protein</topology>
    </subcellularLocation>
</comment>
<keyword evidence="4" id="KW-1003">Cell membrane</keyword>
<keyword evidence="3" id="KW-0050">Antiport</keyword>
<feature type="transmembrane region" description="Helical" evidence="9">
    <location>
        <begin position="447"/>
        <end position="466"/>
    </location>
</feature>
<dbReference type="GO" id="GO:0005886">
    <property type="term" value="C:plasma membrane"/>
    <property type="evidence" value="ECO:0007669"/>
    <property type="project" value="UniProtKB-SubCell"/>
</dbReference>
<evidence type="ECO:0000256" key="1">
    <source>
        <dbReference type="ARBA" id="ARBA00004651"/>
    </source>
</evidence>
<protein>
    <submittedName>
        <fullName evidence="11">Na+/H+ antiporter NhaC</fullName>
    </submittedName>
</protein>
<evidence type="ECO:0000256" key="4">
    <source>
        <dbReference type="ARBA" id="ARBA00022475"/>
    </source>
</evidence>
<name>A0AAU7DV16_9MICO</name>
<dbReference type="GO" id="GO:0015297">
    <property type="term" value="F:antiporter activity"/>
    <property type="evidence" value="ECO:0007669"/>
    <property type="project" value="UniProtKB-KW"/>
</dbReference>
<feature type="transmembrane region" description="Helical" evidence="9">
    <location>
        <begin position="235"/>
        <end position="254"/>
    </location>
</feature>
<sequence length="490" mass="51676">MREKGLPSLTLALTPIIAMFVFMGVGAIWIGLPAEPMLILSAIIAGVIAKFLGYNYTQMITMISEKIAKVMPALLILVTVGFLIGAWMVGGTIPMLIYYGLEIVSPAYIYITALVVTSIVAVCTGTSWGSAGTIGVAFMGVALGMEGVNLAIVAGAILCGAYFGDKFSPLSDSTNLAAAVTRVDLFVHIRHLLYTTVPSWIVAAIVMIIAGFTVDTAGGSGSEKVAAINGTLESAFSWNLFLLLPVVIILYGSMRKLPTIPVMLVSSAIAMINALVFQGFSLIDTFNSIVSGFSTDMFGEGFDLGAAGDDIMKLLNRGGMSSMMNTLLIAFCALAFAGILSVTRSLDKIVDSLLNVVNSTGSLILATIATAMLTIATTCNGQVSVLMPGELLRPAYIRRGLHPKNLGRTVEDAGTMIEPLLPWTAAGAYMAGTLGVATIEYVPWATFLWTGIIFAAIWGYTGFGIAKLTPQEQEQMIKELDEEAAAAANV</sequence>
<dbReference type="InterPro" id="IPR004770">
    <property type="entry name" value="Na/H_antiport_NhaC"/>
</dbReference>
<dbReference type="AlphaFoldDB" id="A0AAU7DV16"/>
<feature type="transmembrane region" description="Helical" evidence="9">
    <location>
        <begin position="192"/>
        <end position="214"/>
    </location>
</feature>
<evidence type="ECO:0000256" key="7">
    <source>
        <dbReference type="ARBA" id="ARBA00023136"/>
    </source>
</evidence>